<protein>
    <submittedName>
        <fullName evidence="1">Uncharacterized protein</fullName>
    </submittedName>
</protein>
<name>A0ACA7NY78_9PSED</name>
<evidence type="ECO:0000313" key="1">
    <source>
        <dbReference type="EMBL" id="AHC32604.1"/>
    </source>
</evidence>
<organism evidence="1 2">
    <name type="scientific">Pseudomonas gorinensis</name>
    <dbReference type="NCBI Taxonomy" id="3240790"/>
    <lineage>
        <taxon>Bacteria</taxon>
        <taxon>Pseudomonadati</taxon>
        <taxon>Pseudomonadota</taxon>
        <taxon>Gammaproteobacteria</taxon>
        <taxon>Pseudomonadales</taxon>
        <taxon>Pseudomonadaceae</taxon>
        <taxon>Pseudomonas</taxon>
    </lineage>
</organism>
<sequence length="203" mass="22467">MKRHLSSGKSMTVIQRYNSVIPESIGRKMSIQGLKRYFGNKIHAVIMMAPLKREMIRLGICTLMAIILNIILYTGVEVDGTIKPWAETPIKLFASSMLFAFMIKAFLPVLGWTILKAMLLSANNAFSGILSFLGNQFTGVMYCTGIIMGSITIKLYMVSGVLDSEFAYLSAIVFASGVLYFYVLQCAIQKTMSPALRTPAVPR</sequence>
<keyword evidence="2" id="KW-1185">Reference proteome</keyword>
<dbReference type="Proteomes" id="UP000018725">
    <property type="component" value="Chromosome"/>
</dbReference>
<dbReference type="EMBL" id="CP006852">
    <property type="protein sequence ID" value="AHC32604.1"/>
    <property type="molecule type" value="Genomic_DNA"/>
</dbReference>
<proteinExistence type="predicted"/>
<gene>
    <name evidence="1" type="ORF">U771_00180</name>
</gene>
<reference evidence="1 2" key="1">
    <citation type="journal article" date="2014" name="Genome Announc.">
        <title>Complete Genome Sequence of Pseudomonas sp. Strain TKP, Isolated from a gamma-Hexachlorocyclohexane-Degrading Mixed Culture.</title>
        <authorList>
            <person name="Ohtsubo Y."/>
            <person name="Kishida K."/>
            <person name="Sato T."/>
            <person name="Tabata M."/>
            <person name="Kawasumi T."/>
            <person name="Ogura Y."/>
            <person name="Hayashi T."/>
            <person name="Tsuda M."/>
            <person name="Nagata Y."/>
        </authorList>
    </citation>
    <scope>NUCLEOTIDE SEQUENCE [LARGE SCALE GENOMIC DNA]</scope>
    <source>
        <strain evidence="1 2">TKP</strain>
    </source>
</reference>
<accession>A0ACA7NY78</accession>
<evidence type="ECO:0000313" key="2">
    <source>
        <dbReference type="Proteomes" id="UP000018725"/>
    </source>
</evidence>